<evidence type="ECO:0000313" key="8">
    <source>
        <dbReference type="Proteomes" id="UP000033101"/>
    </source>
</evidence>
<dbReference type="RefSeq" id="WP_048141126.1">
    <property type="nucleotide sequence ID" value="NZ_CP009516.1"/>
</dbReference>
<dbReference type="CDD" id="cd07100">
    <property type="entry name" value="ALDH_SSADH1_GabD1"/>
    <property type="match status" value="1"/>
</dbReference>
<dbReference type="FunFam" id="3.40.605.10:FF:000012">
    <property type="entry name" value="NAD-dependent succinate-semialdehyde dehydrogenase"/>
    <property type="match status" value="1"/>
</dbReference>
<dbReference type="InterPro" id="IPR016160">
    <property type="entry name" value="Ald_DH_CS_CYS"/>
</dbReference>
<dbReference type="SUPFAM" id="SSF53720">
    <property type="entry name" value="ALDH-like"/>
    <property type="match status" value="1"/>
</dbReference>
<keyword evidence="5" id="KW-0520">NAD</keyword>
<evidence type="ECO:0000313" key="7">
    <source>
        <dbReference type="EMBL" id="AKB79464.1"/>
    </source>
</evidence>
<dbReference type="Gene3D" id="3.40.605.10">
    <property type="entry name" value="Aldehyde Dehydrogenase, Chain A, domain 1"/>
    <property type="match status" value="1"/>
</dbReference>
<dbReference type="InterPro" id="IPR044148">
    <property type="entry name" value="ALDH_GabD1-like"/>
</dbReference>
<evidence type="ECO:0000259" key="6">
    <source>
        <dbReference type="Pfam" id="PF00171"/>
    </source>
</evidence>
<dbReference type="Proteomes" id="UP000033101">
    <property type="component" value="Chromosome"/>
</dbReference>
<keyword evidence="3" id="KW-0521">NADP</keyword>
<name>A0A0E3SC23_9EURY</name>
<evidence type="ECO:0000256" key="2">
    <source>
        <dbReference type="ARBA" id="ARBA00011881"/>
    </source>
</evidence>
<dbReference type="Pfam" id="PF00171">
    <property type="entry name" value="Aldedh"/>
    <property type="match status" value="1"/>
</dbReference>
<dbReference type="GO" id="GO:0004777">
    <property type="term" value="F:succinate-semialdehyde dehydrogenase (NAD+) activity"/>
    <property type="evidence" value="ECO:0007669"/>
    <property type="project" value="UniProtKB-EC"/>
</dbReference>
<dbReference type="InterPro" id="IPR016163">
    <property type="entry name" value="Ald_DH_C"/>
</dbReference>
<dbReference type="AlphaFoldDB" id="A0A0E3SC23"/>
<dbReference type="Gene3D" id="3.40.309.10">
    <property type="entry name" value="Aldehyde Dehydrogenase, Chain A, domain 2"/>
    <property type="match status" value="1"/>
</dbReference>
<organism evidence="7 8">
    <name type="scientific">Methanosarcina horonobensis HB-1 = JCM 15518</name>
    <dbReference type="NCBI Taxonomy" id="1434110"/>
    <lineage>
        <taxon>Archaea</taxon>
        <taxon>Methanobacteriati</taxon>
        <taxon>Methanobacteriota</taxon>
        <taxon>Stenosarchaea group</taxon>
        <taxon>Methanomicrobia</taxon>
        <taxon>Methanosarcinales</taxon>
        <taxon>Methanosarcinaceae</taxon>
        <taxon>Methanosarcina</taxon>
    </lineage>
</organism>
<comment type="subunit">
    <text evidence="2">Homotetramer.</text>
</comment>
<dbReference type="GO" id="GO:0004030">
    <property type="term" value="F:aldehyde dehydrogenase [NAD(P)+] activity"/>
    <property type="evidence" value="ECO:0007669"/>
    <property type="project" value="InterPro"/>
</dbReference>
<proteinExistence type="inferred from homology"/>
<evidence type="ECO:0000256" key="3">
    <source>
        <dbReference type="ARBA" id="ARBA00022857"/>
    </source>
</evidence>
<dbReference type="PANTHER" id="PTHR43217">
    <property type="entry name" value="SUCCINATE SEMIALDEHYDE DEHYDROGENASE [NAD(P)+] SAD"/>
    <property type="match status" value="1"/>
</dbReference>
<reference evidence="7 8" key="1">
    <citation type="submission" date="2014-07" db="EMBL/GenBank/DDBJ databases">
        <title>Methanogenic archaea and the global carbon cycle.</title>
        <authorList>
            <person name="Henriksen J.R."/>
            <person name="Luke J."/>
            <person name="Reinhart S."/>
            <person name="Benedict M.N."/>
            <person name="Youngblut N.D."/>
            <person name="Metcalf M.E."/>
            <person name="Whitaker R.J."/>
            <person name="Metcalf W.W."/>
        </authorList>
    </citation>
    <scope>NUCLEOTIDE SEQUENCE [LARGE SCALE GENOMIC DNA]</scope>
    <source>
        <strain evidence="7 8">HB-1</strain>
    </source>
</reference>
<keyword evidence="8" id="KW-1185">Reference proteome</keyword>
<dbReference type="STRING" id="1434110.MSHOH_2981"/>
<dbReference type="OrthoDB" id="6342at2157"/>
<dbReference type="InterPro" id="IPR016162">
    <property type="entry name" value="Ald_DH_N"/>
</dbReference>
<dbReference type="PATRIC" id="fig|1434110.4.peg.3844"/>
<evidence type="ECO:0000256" key="4">
    <source>
        <dbReference type="ARBA" id="ARBA00023002"/>
    </source>
</evidence>
<dbReference type="PANTHER" id="PTHR43217:SF1">
    <property type="entry name" value="SUCCINATE SEMIALDEHYDE DEHYDROGENASE [NAD(P)+] SAD"/>
    <property type="match status" value="1"/>
</dbReference>
<dbReference type="InterPro" id="IPR016161">
    <property type="entry name" value="Ald_DH/histidinol_DH"/>
</dbReference>
<dbReference type="EMBL" id="CP009516">
    <property type="protein sequence ID" value="AKB79464.1"/>
    <property type="molecule type" value="Genomic_DNA"/>
</dbReference>
<dbReference type="InterPro" id="IPR015590">
    <property type="entry name" value="Aldehyde_DH_dom"/>
</dbReference>
<dbReference type="GeneID" id="24832304"/>
<evidence type="ECO:0000256" key="1">
    <source>
        <dbReference type="ARBA" id="ARBA00009986"/>
    </source>
</evidence>
<evidence type="ECO:0000256" key="5">
    <source>
        <dbReference type="ARBA" id="ARBA00023027"/>
    </source>
</evidence>
<gene>
    <name evidence="7" type="ORF">MSHOH_2981</name>
</gene>
<dbReference type="EC" id="1.2.1.16" evidence="7"/>
<feature type="domain" description="Aldehyde dehydrogenase" evidence="6">
    <location>
        <begin position="2"/>
        <end position="450"/>
    </location>
</feature>
<sequence length="454" mass="50329">MKIKSINPYTEEINWTYDALSFGNCEDQIEKSRAAFSGWGSLSVEERTVYIARAAKVLRQNRRVYAEIITKEMGKPIRHSLAEIEKCAWLCDYYVANAAGFLRDEIVETEAEKSYVTYEPLGAVLGIMPWNFPFWQVFRFAVPTLIAGNVCLLKHASNVPGSALKIEKVFTEAGLPENVFKTLLIDAKTAMEIIDEDLVDGVSLTGSVGAGSEIGEIAGRMIKPFVLELGGSDPFIVLEDADIDRAAEVGVRARFLNAGQSCIAAKRFIVIEDVVVDFIEAFELHMQELKIGDPMDEDTDIGPVAKKEFLDNLEKVLKDAKKKGAEPHVYGEEYEKGYFFRPTLVPAASTDMKVLNMEVFGPIAPVVMAKDENDAVKIANSTEFGLGAEIWSADLKRAERLAKRIRSGFVTINGRVKSDPRLPFGGTKKSGIGRELSYYGLKEFVNIKTIVVNK</sequence>
<keyword evidence="4 7" id="KW-0560">Oxidoreductase</keyword>
<protein>
    <submittedName>
        <fullName evidence="7">Succinate-semialdehyde dehydrogenase [NAD]</fullName>
        <ecNumber evidence="7">1.2.1.16</ecNumber>
        <ecNumber evidence="7">1.2.1.24</ecNumber>
    </submittedName>
</protein>
<accession>A0A0E3SC23</accession>
<dbReference type="FunFam" id="3.40.309.10:FF:000018">
    <property type="entry name" value="Alpha-aminoadipic semialdehyde dehydrogenase"/>
    <property type="match status" value="1"/>
</dbReference>
<dbReference type="HOGENOM" id="CLU_005391_1_0_2"/>
<dbReference type="InterPro" id="IPR047110">
    <property type="entry name" value="GABD/Sad-like"/>
</dbReference>
<comment type="similarity">
    <text evidence="1">Belongs to the aldehyde dehydrogenase family.</text>
</comment>
<dbReference type="PROSITE" id="PS00070">
    <property type="entry name" value="ALDEHYDE_DEHYDR_CYS"/>
    <property type="match status" value="1"/>
</dbReference>
<dbReference type="EC" id="1.2.1.24" evidence="7"/>
<dbReference type="KEGG" id="mhor:MSHOH_2981"/>